<protein>
    <submittedName>
        <fullName evidence="2">SH3 domain-containing protein</fullName>
    </submittedName>
</protein>
<sequence>MIRLTLLLLIVIGLTMTIAGRKVEEDAGVEVARLETDTPGLLTASASGRDASEPLALDDYERAVQLALEATEAPRGERLAMRAEPVDAGRPAATVEPVAAASESTEARASEPPEDLWYVTGTRVNLRAGPSTGNPVVGQASLGEAAEMLGQEGSWYRIRLNDNGREAFIYGRYLAPERP</sequence>
<keyword evidence="3" id="KW-1185">Reference proteome</keyword>
<name>A0A1I5KCI3_9RHOB</name>
<dbReference type="Pfam" id="PF08239">
    <property type="entry name" value="SH3_3"/>
    <property type="match status" value="1"/>
</dbReference>
<organism evidence="2 3">
    <name type="scientific">Tranquillimonas alkanivorans</name>
    <dbReference type="NCBI Taxonomy" id="441119"/>
    <lineage>
        <taxon>Bacteria</taxon>
        <taxon>Pseudomonadati</taxon>
        <taxon>Pseudomonadota</taxon>
        <taxon>Alphaproteobacteria</taxon>
        <taxon>Rhodobacterales</taxon>
        <taxon>Roseobacteraceae</taxon>
        <taxon>Tranquillimonas</taxon>
    </lineage>
</organism>
<dbReference type="RefSeq" id="WP_093416098.1">
    <property type="nucleotide sequence ID" value="NZ_FOXA01000001.1"/>
</dbReference>
<accession>A0A1I5KCI3</accession>
<evidence type="ECO:0000313" key="2">
    <source>
        <dbReference type="EMBL" id="SFO82678.1"/>
    </source>
</evidence>
<dbReference type="SMART" id="SM00287">
    <property type="entry name" value="SH3b"/>
    <property type="match status" value="1"/>
</dbReference>
<evidence type="ECO:0000313" key="3">
    <source>
        <dbReference type="Proteomes" id="UP000199356"/>
    </source>
</evidence>
<dbReference type="EMBL" id="FOXA01000001">
    <property type="protein sequence ID" value="SFO82678.1"/>
    <property type="molecule type" value="Genomic_DNA"/>
</dbReference>
<dbReference type="Gene3D" id="2.30.30.40">
    <property type="entry name" value="SH3 Domains"/>
    <property type="match status" value="1"/>
</dbReference>
<dbReference type="AlphaFoldDB" id="A0A1I5KCI3"/>
<dbReference type="STRING" id="441119.SAMN04488047_10121"/>
<proteinExistence type="predicted"/>
<evidence type="ECO:0000259" key="1">
    <source>
        <dbReference type="PROSITE" id="PS51781"/>
    </source>
</evidence>
<dbReference type="PROSITE" id="PS51781">
    <property type="entry name" value="SH3B"/>
    <property type="match status" value="1"/>
</dbReference>
<reference evidence="2 3" key="1">
    <citation type="submission" date="2016-10" db="EMBL/GenBank/DDBJ databases">
        <authorList>
            <person name="de Groot N.N."/>
        </authorList>
    </citation>
    <scope>NUCLEOTIDE SEQUENCE [LARGE SCALE GENOMIC DNA]</scope>
    <source>
        <strain evidence="2 3">DSM 19547</strain>
    </source>
</reference>
<dbReference type="OrthoDB" id="7433551at2"/>
<feature type="domain" description="SH3b" evidence="1">
    <location>
        <begin position="114"/>
        <end position="178"/>
    </location>
</feature>
<dbReference type="Proteomes" id="UP000199356">
    <property type="component" value="Unassembled WGS sequence"/>
</dbReference>
<gene>
    <name evidence="2" type="ORF">SAMN04488047_10121</name>
</gene>
<dbReference type="InterPro" id="IPR003646">
    <property type="entry name" value="SH3-like_bac-type"/>
</dbReference>